<name>A0A2A4JGZ7_HELVI</name>
<keyword evidence="1" id="KW-0175">Coiled coil</keyword>
<evidence type="ECO:0000256" key="1">
    <source>
        <dbReference type="SAM" id="Coils"/>
    </source>
</evidence>
<feature type="coiled-coil region" evidence="1">
    <location>
        <begin position="1"/>
        <end position="56"/>
    </location>
</feature>
<evidence type="ECO:0000313" key="3">
    <source>
        <dbReference type="EMBL" id="PCG70864.1"/>
    </source>
</evidence>
<organism evidence="3">
    <name type="scientific">Heliothis virescens</name>
    <name type="common">Tobacco budworm moth</name>
    <dbReference type="NCBI Taxonomy" id="7102"/>
    <lineage>
        <taxon>Eukaryota</taxon>
        <taxon>Metazoa</taxon>
        <taxon>Ecdysozoa</taxon>
        <taxon>Arthropoda</taxon>
        <taxon>Hexapoda</taxon>
        <taxon>Insecta</taxon>
        <taxon>Pterygota</taxon>
        <taxon>Neoptera</taxon>
        <taxon>Endopterygota</taxon>
        <taxon>Lepidoptera</taxon>
        <taxon>Glossata</taxon>
        <taxon>Ditrysia</taxon>
        <taxon>Noctuoidea</taxon>
        <taxon>Noctuidae</taxon>
        <taxon>Heliothinae</taxon>
        <taxon>Heliothis</taxon>
    </lineage>
</organism>
<feature type="compositionally biased region" description="Polar residues" evidence="2">
    <location>
        <begin position="369"/>
        <end position="380"/>
    </location>
</feature>
<feature type="compositionally biased region" description="Polar residues" evidence="2">
    <location>
        <begin position="321"/>
        <end position="332"/>
    </location>
</feature>
<protein>
    <recommendedName>
        <fullName evidence="4">Shugoshin C-terminal domain-containing protein</fullName>
    </recommendedName>
</protein>
<evidence type="ECO:0008006" key="4">
    <source>
        <dbReference type="Google" id="ProtNLM"/>
    </source>
</evidence>
<sequence>MATLEDELKDLREKNNELAQKVQYWKMTAAQKDDEKLALMKEINELRLKLSRLRNNGGFQARKLDAALQDASEKAISHLVKASAEIAKSMEIAKQYMRDRQELDAQSPRWSAIGGTPTTEKREKIHRVPPMMGGQSIQPVVALSRTMLNTSNPRSTTRSPNRNNISERAVPMHMLQDVYIPLTRIDIADLPTNNMDIDTDMEANNADDSTEEFPEEYVQHRLGGDEENVDSDDHISEGDEFEASKLEPVSEEDSSIRDIEPARLRLQIEDRQSEGSRDKQTNAARGSNPFDNPLEGPSWLLDDTPTSGTPVNTKRPHYSPRPNSARRNSTSGRVLKVLVAKMRLEGSPTKRARSPALNAPSPKGATDSRVISSPVVSFSPTVRRRKRTSSPAPHAPHTPVQRPHYSPRPNSARRNSTSGRVLKVLVAKMRLEGSPTKRARSPALNAPSPKGATDSRVIVSESSSLIKEAVEQAQIASRRESHSSQQGVSDRDASRARLSREYEDVRRVTSEHERRTQDGRERSV</sequence>
<feature type="compositionally biased region" description="Polar residues" evidence="2">
    <location>
        <begin position="408"/>
        <end position="419"/>
    </location>
</feature>
<feature type="compositionally biased region" description="Basic and acidic residues" evidence="2">
    <location>
        <begin position="254"/>
        <end position="280"/>
    </location>
</feature>
<feature type="compositionally biased region" description="Basic and acidic residues" evidence="2">
    <location>
        <begin position="231"/>
        <end position="245"/>
    </location>
</feature>
<feature type="region of interest" description="Disordered" evidence="2">
    <location>
        <begin position="473"/>
        <end position="524"/>
    </location>
</feature>
<proteinExistence type="predicted"/>
<feature type="compositionally biased region" description="Basic and acidic residues" evidence="2">
    <location>
        <begin position="489"/>
        <end position="524"/>
    </location>
</feature>
<comment type="caution">
    <text evidence="3">The sequence shown here is derived from an EMBL/GenBank/DDBJ whole genome shotgun (WGS) entry which is preliminary data.</text>
</comment>
<feature type="region of interest" description="Disordered" evidence="2">
    <location>
        <begin position="192"/>
        <end position="457"/>
    </location>
</feature>
<reference evidence="3" key="1">
    <citation type="submission" date="2017-09" db="EMBL/GenBank/DDBJ databases">
        <title>Contemporary evolution of a Lepidopteran species, Heliothis virescens, in response to modern agricultural practices.</title>
        <authorList>
            <person name="Fritz M.L."/>
            <person name="Deyonke A.M."/>
            <person name="Papanicolaou A."/>
            <person name="Micinski S."/>
            <person name="Westbrook J."/>
            <person name="Gould F."/>
        </authorList>
    </citation>
    <scope>NUCLEOTIDE SEQUENCE [LARGE SCALE GENOMIC DNA]</scope>
    <source>
        <strain evidence="3">HvINT-</strain>
        <tissue evidence="3">Whole body</tissue>
    </source>
</reference>
<dbReference type="AlphaFoldDB" id="A0A2A4JGZ7"/>
<accession>A0A2A4JGZ7</accession>
<evidence type="ECO:0000256" key="2">
    <source>
        <dbReference type="SAM" id="MobiDB-lite"/>
    </source>
</evidence>
<dbReference type="EMBL" id="NWSH01001558">
    <property type="protein sequence ID" value="PCG70864.1"/>
    <property type="molecule type" value="Genomic_DNA"/>
</dbReference>
<gene>
    <name evidence="3" type="ORF">B5V51_2498</name>
</gene>